<feature type="repeat" description="TPR" evidence="13">
    <location>
        <begin position="922"/>
        <end position="955"/>
    </location>
</feature>
<comment type="similarity">
    <text evidence="4">Belongs to the TMTC family.</text>
</comment>
<evidence type="ECO:0000256" key="7">
    <source>
        <dbReference type="ARBA" id="ARBA00022692"/>
    </source>
</evidence>
<evidence type="ECO:0000256" key="1">
    <source>
        <dbReference type="ARBA" id="ARBA00004141"/>
    </source>
</evidence>
<name>A0A8I3WRL9_CALJA</name>
<feature type="transmembrane region" description="Helical" evidence="15">
    <location>
        <begin position="653"/>
        <end position="673"/>
    </location>
</feature>
<feature type="region of interest" description="Disordered" evidence="14">
    <location>
        <begin position="1"/>
        <end position="87"/>
    </location>
</feature>
<feature type="region of interest" description="Disordered" evidence="14">
    <location>
        <begin position="133"/>
        <end position="155"/>
    </location>
</feature>
<dbReference type="Ensembl" id="ENSCJAT00000137735.1">
    <property type="protein sequence ID" value="ENSCJAP00000089521.1"/>
    <property type="gene ID" value="ENSCJAG00000042593.3"/>
</dbReference>
<feature type="repeat" description="TPR" evidence="13">
    <location>
        <begin position="787"/>
        <end position="820"/>
    </location>
</feature>
<keyword evidence="9 13" id="KW-0802">TPR repeat</keyword>
<protein>
    <recommendedName>
        <fullName evidence="5">dolichyl-phosphate-mannose--protein mannosyltransferase</fullName>
        <ecNumber evidence="5">2.4.1.109</ecNumber>
    </recommendedName>
</protein>
<keyword evidence="8" id="KW-0677">Repeat</keyword>
<dbReference type="GeneTree" id="ENSGT00940000158027"/>
<evidence type="ECO:0000256" key="6">
    <source>
        <dbReference type="ARBA" id="ARBA00022679"/>
    </source>
</evidence>
<evidence type="ECO:0000256" key="2">
    <source>
        <dbReference type="ARBA" id="ARBA00004240"/>
    </source>
</evidence>
<feature type="compositionally biased region" description="Basic residues" evidence="14">
    <location>
        <begin position="44"/>
        <end position="53"/>
    </location>
</feature>
<keyword evidence="18" id="KW-1185">Reference proteome</keyword>
<dbReference type="SMART" id="SM00028">
    <property type="entry name" value="TPR"/>
    <property type="match status" value="8"/>
</dbReference>
<dbReference type="InterPro" id="IPR052943">
    <property type="entry name" value="TMTC_O-mannosyl-trnsfr"/>
</dbReference>
<dbReference type="Proteomes" id="UP000008225">
    <property type="component" value="Chromosome 9"/>
</dbReference>
<keyword evidence="11 15" id="KW-1133">Transmembrane helix</keyword>
<evidence type="ECO:0000256" key="14">
    <source>
        <dbReference type="SAM" id="MobiDB-lite"/>
    </source>
</evidence>
<dbReference type="Pfam" id="PF08409">
    <property type="entry name" value="TMTC_DUF1736"/>
    <property type="match status" value="1"/>
</dbReference>
<evidence type="ECO:0000313" key="18">
    <source>
        <dbReference type="Proteomes" id="UP000008225"/>
    </source>
</evidence>
<dbReference type="InterPro" id="IPR013618">
    <property type="entry name" value="TMTC_DUF1736"/>
</dbReference>
<dbReference type="GO" id="GO:0016020">
    <property type="term" value="C:membrane"/>
    <property type="evidence" value="ECO:0007669"/>
    <property type="project" value="UniProtKB-SubCell"/>
</dbReference>
<evidence type="ECO:0000256" key="5">
    <source>
        <dbReference type="ARBA" id="ARBA00012839"/>
    </source>
</evidence>
<evidence type="ECO:0000256" key="13">
    <source>
        <dbReference type="PROSITE-ProRule" id="PRU00339"/>
    </source>
</evidence>
<dbReference type="FunFam" id="1.25.40.10:FF:000526">
    <property type="entry name" value="Transmembrane and tetratricopeptide repeat-containing 1"/>
    <property type="match status" value="1"/>
</dbReference>
<evidence type="ECO:0000256" key="8">
    <source>
        <dbReference type="ARBA" id="ARBA00022737"/>
    </source>
</evidence>
<dbReference type="EC" id="2.4.1.109" evidence="5"/>
<dbReference type="InterPro" id="IPR011990">
    <property type="entry name" value="TPR-like_helical_dom_sf"/>
</dbReference>
<feature type="transmembrane region" description="Helical" evidence="15">
    <location>
        <begin position="528"/>
        <end position="553"/>
    </location>
</feature>
<dbReference type="PANTHER" id="PTHR44809">
    <property type="match status" value="1"/>
</dbReference>
<feature type="transmembrane region" description="Helical" evidence="15">
    <location>
        <begin position="269"/>
        <end position="288"/>
    </location>
</feature>
<organism evidence="17 18">
    <name type="scientific">Callithrix jacchus</name>
    <name type="common">White-tufted-ear marmoset</name>
    <name type="synonym">Simia Jacchus</name>
    <dbReference type="NCBI Taxonomy" id="9483"/>
    <lineage>
        <taxon>Eukaryota</taxon>
        <taxon>Metazoa</taxon>
        <taxon>Chordata</taxon>
        <taxon>Craniata</taxon>
        <taxon>Vertebrata</taxon>
        <taxon>Euteleostomi</taxon>
        <taxon>Mammalia</taxon>
        <taxon>Eutheria</taxon>
        <taxon>Euarchontoglires</taxon>
        <taxon>Primates</taxon>
        <taxon>Haplorrhini</taxon>
        <taxon>Platyrrhini</taxon>
        <taxon>Cebidae</taxon>
        <taxon>Callitrichinae</taxon>
        <taxon>Callithrix</taxon>
        <taxon>Callithrix</taxon>
    </lineage>
</organism>
<evidence type="ECO:0000313" key="17">
    <source>
        <dbReference type="Ensembl" id="ENSCJAP00000089521.1"/>
    </source>
</evidence>
<evidence type="ECO:0000256" key="4">
    <source>
        <dbReference type="ARBA" id="ARBA00007882"/>
    </source>
</evidence>
<evidence type="ECO:0000256" key="10">
    <source>
        <dbReference type="ARBA" id="ARBA00022824"/>
    </source>
</evidence>
<dbReference type="PROSITE" id="PS50005">
    <property type="entry name" value="TPR"/>
    <property type="match status" value="6"/>
</dbReference>
<feature type="transmembrane region" description="Helical" evidence="15">
    <location>
        <begin position="574"/>
        <end position="594"/>
    </location>
</feature>
<dbReference type="Pfam" id="PF14559">
    <property type="entry name" value="TPR_19"/>
    <property type="match status" value="1"/>
</dbReference>
<evidence type="ECO:0000259" key="16">
    <source>
        <dbReference type="Pfam" id="PF08409"/>
    </source>
</evidence>
<comment type="pathway">
    <text evidence="3">Protein modification; protein glycosylation.</text>
</comment>
<keyword evidence="7 15" id="KW-0812">Transmembrane</keyword>
<keyword evidence="10" id="KW-0256">Endoplasmic reticulum</keyword>
<evidence type="ECO:0000256" key="15">
    <source>
        <dbReference type="SAM" id="Phobius"/>
    </source>
</evidence>
<dbReference type="Pfam" id="PF13424">
    <property type="entry name" value="TPR_12"/>
    <property type="match status" value="1"/>
</dbReference>
<comment type="subcellular location">
    <subcellularLocation>
        <location evidence="2">Endoplasmic reticulum</location>
    </subcellularLocation>
    <subcellularLocation>
        <location evidence="1">Membrane</location>
        <topology evidence="1">Multi-pass membrane protein</topology>
    </subcellularLocation>
</comment>
<accession>A0A8I3WRL9</accession>
<reference evidence="17" key="2">
    <citation type="submission" date="2025-08" db="UniProtKB">
        <authorList>
            <consortium name="Ensembl"/>
        </authorList>
    </citation>
    <scope>IDENTIFICATION</scope>
</reference>
<dbReference type="UniPathway" id="UPA00378"/>
<dbReference type="Gene3D" id="1.25.40.10">
    <property type="entry name" value="Tetratricopeptide repeat domain"/>
    <property type="match status" value="4"/>
</dbReference>
<feature type="repeat" description="TPR" evidence="13">
    <location>
        <begin position="753"/>
        <end position="786"/>
    </location>
</feature>
<dbReference type="InterPro" id="IPR019734">
    <property type="entry name" value="TPR_rpt"/>
</dbReference>
<proteinExistence type="inferred from homology"/>
<feature type="repeat" description="TPR" evidence="13">
    <location>
        <begin position="994"/>
        <end position="1027"/>
    </location>
</feature>
<feature type="transmembrane region" description="Helical" evidence="15">
    <location>
        <begin position="487"/>
        <end position="508"/>
    </location>
</feature>
<gene>
    <name evidence="17" type="primary">TMTC1</name>
</gene>
<reference evidence="17" key="3">
    <citation type="submission" date="2025-09" db="UniProtKB">
        <authorList>
            <consortium name="Ensembl"/>
        </authorList>
    </citation>
    <scope>IDENTIFICATION</scope>
</reference>
<feature type="region of interest" description="Disordered" evidence="14">
    <location>
        <begin position="398"/>
        <end position="434"/>
    </location>
</feature>
<keyword evidence="12 15" id="KW-0472">Membrane</keyword>
<dbReference type="GO" id="GO:0004169">
    <property type="term" value="F:dolichyl-phosphate-mannose-protein mannosyltransferase activity"/>
    <property type="evidence" value="ECO:0007669"/>
    <property type="project" value="UniProtKB-EC"/>
</dbReference>
<dbReference type="PROSITE" id="PS50293">
    <property type="entry name" value="TPR_REGION"/>
    <property type="match status" value="1"/>
</dbReference>
<feature type="compositionally biased region" description="Low complexity" evidence="14">
    <location>
        <begin position="408"/>
        <end position="421"/>
    </location>
</feature>
<dbReference type="FunFam" id="1.25.40.10:FF:000308">
    <property type="entry name" value="Transmembrane and tetratricopeptide repeat-containing 1"/>
    <property type="match status" value="1"/>
</dbReference>
<feature type="repeat" description="TPR" evidence="13">
    <location>
        <begin position="854"/>
        <end position="887"/>
    </location>
</feature>
<keyword evidence="6" id="KW-0808">Transferase</keyword>
<dbReference type="GO" id="GO:0005783">
    <property type="term" value="C:endoplasmic reticulum"/>
    <property type="evidence" value="ECO:0007669"/>
    <property type="project" value="UniProtKB-SubCell"/>
</dbReference>
<evidence type="ECO:0000256" key="11">
    <source>
        <dbReference type="ARBA" id="ARBA00022989"/>
    </source>
</evidence>
<dbReference type="SUPFAM" id="SSF48452">
    <property type="entry name" value="TPR-like"/>
    <property type="match status" value="2"/>
</dbReference>
<evidence type="ECO:0000256" key="9">
    <source>
        <dbReference type="ARBA" id="ARBA00022803"/>
    </source>
</evidence>
<feature type="compositionally biased region" description="Gly residues" evidence="14">
    <location>
        <begin position="137"/>
        <end position="155"/>
    </location>
</feature>
<reference evidence="17 18" key="1">
    <citation type="submission" date="2009-03" db="EMBL/GenBank/DDBJ databases">
        <authorList>
            <person name="Warren W."/>
            <person name="Ye L."/>
            <person name="Minx P."/>
            <person name="Worley K."/>
            <person name="Gibbs R."/>
            <person name="Wilson R.K."/>
        </authorList>
    </citation>
    <scope>NUCLEOTIDE SEQUENCE [LARGE SCALE GENOMIC DNA]</scope>
</reference>
<sequence length="1053" mass="117159">MCSSPAPFGGEQWGLGHEGEHSRVPRGALPRLSRTAAPREPRSTCRRGGRGQRARGCAGNQPSSRDWGVEERASGHAQWGGGGGDGRGRRGDCCLFAAGPTRRHRRRRSAWRSRQVQLPQHHVGAPLRVAAARRRGPGSGGCQTPGRGQGSSGGGGAMVVITSARGGGGDRAPSRRRGCGLARAGAAALLAGASCLCYCRSLQGEFVHDDVWAIVNNPDVRPGAPLRWGIFTNDFWGKGMAENTSHKSYRPLCVLTFKLNIFLTGMNPFYFHAVNIILHCLVTLVLMYTCDKTVFKNRGLAFVTALLFAVHPIHTEAVAGIVGRADVLACLLFLLAFLSYNRSLDQGCVGENFPSTVSPFFLLLSLFLGTCAMLVKETGITVFGVCLVYDLFSLSHKQDKSSNGALCPRSPQQPRSDQSSSLPGHPHRENGKHQRFPHKGAWGGCHSPLPPEPKSSGFPVSPPAVWSMMRYLTASSNRNFLLTMRPFFKRAILVLSYVLVILYFRLWIMGGSMPLFSEQDNPASFSPYILTRFLTYSYLLAFNVWLLLAPVTLCYDWQVGSIPLVETIWDMRNLATILLAVVMALLSLHCLAAFKRLEHKEVLVGLLFLVFPFIPASNLFFRVGFVVAERVLYMPSMGYCILFVHGLSKLCTWLNRCGATSLIASTVLLLLLFSWKTVKQNEIWLSRESLFRSGVQTLPHNAKVHYNYANFLKDQGRNKEAIYHYRTALKSQEKKEEAITLLKDSIKYGPEFADAYSSLASLLAEQERFKEAEETYQAGIKNCPDSSDLHNNYGVFLVDTGFPKKAVAHYQQAIKLSPSHHVAMVNLGRLYRSLGENSMAEEWYKRALQVAHKAEILSPLGALYYNTGRYEEALQIYQEAAALQPSQRDLRLALAQVLAVMGQTKEAEKMTNHIVSEETGCLECYRLLSAIYSKQENHDKALDAIDKALQLKPKDPKVISELFFTKGNQLREQNLLDKAFESYKAAVQLNPDQAQAWMNMGGIQHIKGNYVSARAYYERALQLVPDSKLLKENLAKLDRLEKRLQEVREKDQT</sequence>
<feature type="transmembrane region" description="Helical" evidence="15">
    <location>
        <begin position="360"/>
        <end position="392"/>
    </location>
</feature>
<dbReference type="SUPFAM" id="SSF81901">
    <property type="entry name" value="HCP-like"/>
    <property type="match status" value="1"/>
</dbReference>
<feature type="repeat" description="TPR" evidence="13">
    <location>
        <begin position="960"/>
        <end position="993"/>
    </location>
</feature>
<feature type="domain" description="DUF1736" evidence="16">
    <location>
        <begin position="511"/>
        <end position="583"/>
    </location>
</feature>
<feature type="transmembrane region" description="Helical" evidence="15">
    <location>
        <begin position="606"/>
        <end position="624"/>
    </location>
</feature>
<dbReference type="PANTHER" id="PTHR44809:SF1">
    <property type="entry name" value="PROTEIN O-MANNOSYL-TRANSFERASE TMTC1"/>
    <property type="match status" value="1"/>
</dbReference>
<dbReference type="Pfam" id="PF13432">
    <property type="entry name" value="TPR_16"/>
    <property type="match status" value="2"/>
</dbReference>
<evidence type="ECO:0000256" key="3">
    <source>
        <dbReference type="ARBA" id="ARBA00004922"/>
    </source>
</evidence>
<evidence type="ECO:0000256" key="12">
    <source>
        <dbReference type="ARBA" id="ARBA00023136"/>
    </source>
</evidence>
<dbReference type="AlphaFoldDB" id="A0A8I3WRL9"/>